<gene>
    <name evidence="1" type="ORF">OCOJLMKI_0821</name>
</gene>
<comment type="caution">
    <text evidence="1">The sequence shown here is derived from an EMBL/GenBank/DDBJ whole genome shotgun (WGS) entry which is preliminary data.</text>
</comment>
<name>A0ABQ4RTC9_9HYPH</name>
<dbReference type="Pfam" id="PF09650">
    <property type="entry name" value="PHA_gran_rgn"/>
    <property type="match status" value="1"/>
</dbReference>
<keyword evidence="2" id="KW-1185">Reference proteome</keyword>
<evidence type="ECO:0000313" key="2">
    <source>
        <dbReference type="Proteomes" id="UP001055125"/>
    </source>
</evidence>
<evidence type="ECO:0008006" key="3">
    <source>
        <dbReference type="Google" id="ProtNLM"/>
    </source>
</evidence>
<dbReference type="RefSeq" id="WP_238242826.1">
    <property type="nucleotide sequence ID" value="NZ_BPQP01000012.1"/>
</dbReference>
<organism evidence="1 2">
    <name type="scientific">Methylobacterium iners</name>
    <dbReference type="NCBI Taxonomy" id="418707"/>
    <lineage>
        <taxon>Bacteria</taxon>
        <taxon>Pseudomonadati</taxon>
        <taxon>Pseudomonadota</taxon>
        <taxon>Alphaproteobacteria</taxon>
        <taxon>Hyphomicrobiales</taxon>
        <taxon>Methylobacteriaceae</taxon>
        <taxon>Methylobacterium</taxon>
    </lineage>
</organism>
<dbReference type="EMBL" id="BPQP01000012">
    <property type="protein sequence ID" value="GJD93625.1"/>
    <property type="molecule type" value="Genomic_DNA"/>
</dbReference>
<dbReference type="InterPro" id="IPR013433">
    <property type="entry name" value="PHA_gran_rgn"/>
</dbReference>
<proteinExistence type="predicted"/>
<sequence>MAKRIVVHVPHRLGIEEARQRLNGRADWAQQKLRREGVRLVIADWKGNDRPFTAHALGQHVDGLVAVTERSLRFEIGVPWMLSVFSPKIEAAAKHYAARLMA</sequence>
<evidence type="ECO:0000313" key="1">
    <source>
        <dbReference type="EMBL" id="GJD93625.1"/>
    </source>
</evidence>
<accession>A0ABQ4RTC9</accession>
<dbReference type="Proteomes" id="UP001055125">
    <property type="component" value="Unassembled WGS sequence"/>
</dbReference>
<reference evidence="1" key="2">
    <citation type="submission" date="2021-08" db="EMBL/GenBank/DDBJ databases">
        <authorList>
            <person name="Tani A."/>
            <person name="Ola A."/>
            <person name="Ogura Y."/>
            <person name="Katsura K."/>
            <person name="Hayashi T."/>
        </authorList>
    </citation>
    <scope>NUCLEOTIDE SEQUENCE</scope>
    <source>
        <strain evidence="1">DSM 19015</strain>
    </source>
</reference>
<reference evidence="1" key="1">
    <citation type="journal article" date="2021" name="Front. Microbiol.">
        <title>Comprehensive Comparative Genomics and Phenotyping of Methylobacterium Species.</title>
        <authorList>
            <person name="Alessa O."/>
            <person name="Ogura Y."/>
            <person name="Fujitani Y."/>
            <person name="Takami H."/>
            <person name="Hayashi T."/>
            <person name="Sahin N."/>
            <person name="Tani A."/>
        </authorList>
    </citation>
    <scope>NUCLEOTIDE SEQUENCE</scope>
    <source>
        <strain evidence="1">DSM 19015</strain>
    </source>
</reference>
<protein>
    <recommendedName>
        <fullName evidence="3">Polyhydroxyalkanoic acid synthase</fullName>
    </recommendedName>
</protein>